<accession>A0A0F9HS98</accession>
<protein>
    <submittedName>
        <fullName evidence="2">Uncharacterized protein</fullName>
    </submittedName>
</protein>
<dbReference type="EMBL" id="LAZR01023594">
    <property type="protein sequence ID" value="KKL77982.1"/>
    <property type="molecule type" value="Genomic_DNA"/>
</dbReference>
<evidence type="ECO:0000313" key="2">
    <source>
        <dbReference type="EMBL" id="KKL77982.1"/>
    </source>
</evidence>
<reference evidence="2" key="1">
    <citation type="journal article" date="2015" name="Nature">
        <title>Complex archaea that bridge the gap between prokaryotes and eukaryotes.</title>
        <authorList>
            <person name="Spang A."/>
            <person name="Saw J.H."/>
            <person name="Jorgensen S.L."/>
            <person name="Zaremba-Niedzwiedzka K."/>
            <person name="Martijn J."/>
            <person name="Lind A.E."/>
            <person name="van Eijk R."/>
            <person name="Schleper C."/>
            <person name="Guy L."/>
            <person name="Ettema T.J."/>
        </authorList>
    </citation>
    <scope>NUCLEOTIDE SEQUENCE</scope>
</reference>
<sequence>MFTDNIIVILAVGSILLLGEWVFLKLWGIGGRNEFEELRDAQEDFDKLRKDLFD</sequence>
<name>A0A0F9HS98_9ZZZZ</name>
<organism evidence="2">
    <name type="scientific">marine sediment metagenome</name>
    <dbReference type="NCBI Taxonomy" id="412755"/>
    <lineage>
        <taxon>unclassified sequences</taxon>
        <taxon>metagenomes</taxon>
        <taxon>ecological metagenomes</taxon>
    </lineage>
</organism>
<keyword evidence="1" id="KW-0472">Membrane</keyword>
<gene>
    <name evidence="2" type="ORF">LCGC14_2029450</name>
</gene>
<comment type="caution">
    <text evidence="2">The sequence shown here is derived from an EMBL/GenBank/DDBJ whole genome shotgun (WGS) entry which is preliminary data.</text>
</comment>
<keyword evidence="1" id="KW-0812">Transmembrane</keyword>
<feature type="transmembrane region" description="Helical" evidence="1">
    <location>
        <begin position="6"/>
        <end position="24"/>
    </location>
</feature>
<dbReference type="AlphaFoldDB" id="A0A0F9HS98"/>
<proteinExistence type="predicted"/>
<keyword evidence="1" id="KW-1133">Transmembrane helix</keyword>
<evidence type="ECO:0000256" key="1">
    <source>
        <dbReference type="SAM" id="Phobius"/>
    </source>
</evidence>